<evidence type="ECO:0000313" key="3">
    <source>
        <dbReference type="Proteomes" id="UP000279833"/>
    </source>
</evidence>
<evidence type="ECO:0000313" key="4">
    <source>
        <dbReference type="WBParaSite" id="SCUD_0001542801-mRNA-1"/>
    </source>
</evidence>
<reference evidence="4" key="1">
    <citation type="submission" date="2016-06" db="UniProtKB">
        <authorList>
            <consortium name="WormBaseParasite"/>
        </authorList>
    </citation>
    <scope>IDENTIFICATION</scope>
</reference>
<dbReference type="AlphaFoldDB" id="A0A183KK64"/>
<dbReference type="STRING" id="6186.A0A183KK64"/>
<protein>
    <submittedName>
        <fullName evidence="4">RasGEF domain-containing protein</fullName>
    </submittedName>
</protein>
<reference evidence="2 3" key="2">
    <citation type="submission" date="2018-11" db="EMBL/GenBank/DDBJ databases">
        <authorList>
            <consortium name="Pathogen Informatics"/>
        </authorList>
    </citation>
    <scope>NUCLEOTIDE SEQUENCE [LARGE SCALE GENOMIC DNA]</scope>
    <source>
        <strain evidence="2">Dakar</strain>
        <strain evidence="3">Dakar, Senegal</strain>
    </source>
</reference>
<dbReference type="Proteomes" id="UP000279833">
    <property type="component" value="Unassembled WGS sequence"/>
</dbReference>
<evidence type="ECO:0000256" key="1">
    <source>
        <dbReference type="SAM" id="MobiDB-lite"/>
    </source>
</evidence>
<dbReference type="EMBL" id="UZAK01037612">
    <property type="protein sequence ID" value="VDP59211.1"/>
    <property type="molecule type" value="Genomic_DNA"/>
</dbReference>
<evidence type="ECO:0000313" key="2">
    <source>
        <dbReference type="EMBL" id="VDP59211.1"/>
    </source>
</evidence>
<proteinExistence type="predicted"/>
<name>A0A183KK64_9TREM</name>
<dbReference type="WBParaSite" id="SCUD_0001542801-mRNA-1">
    <property type="protein sequence ID" value="SCUD_0001542801-mRNA-1"/>
    <property type="gene ID" value="SCUD_0001542801"/>
</dbReference>
<accession>A0A183KK64</accession>
<gene>
    <name evidence="2" type="ORF">SCUD_LOCUS15425</name>
</gene>
<organism evidence="4">
    <name type="scientific">Schistosoma curassoni</name>
    <dbReference type="NCBI Taxonomy" id="6186"/>
    <lineage>
        <taxon>Eukaryota</taxon>
        <taxon>Metazoa</taxon>
        <taxon>Spiralia</taxon>
        <taxon>Lophotrochozoa</taxon>
        <taxon>Platyhelminthes</taxon>
        <taxon>Trematoda</taxon>
        <taxon>Digenea</taxon>
        <taxon>Strigeidida</taxon>
        <taxon>Schistosomatoidea</taxon>
        <taxon>Schistosomatidae</taxon>
        <taxon>Schistosoma</taxon>
    </lineage>
</organism>
<sequence>MSSSGRKSVLTSLNPLFNSDNAHFPLTTDTFRKYVREDLPSSSEMFVTLHYDSRSMGHSLLSSHRKPTSAEISTDSPDQKPKGNKKNIYNLVAESNKFINIYNLVAESNKFIVEGKENNNNYPSPAHRYTVNFSKLCSSQVGAEHMDYYDFEYRDSGACFYRNSIFSCGDQHQNWFGIIPNDGAVAISLAKTSVYFKSNHSTSLSKDKQLNSNAANIFCKESSCDKNLPTFEKQTESKNRGENLSYLPAWLVIVRREQGSDLRGCVINKSLIENNKSISSLIINEPNMNNPTINTSNNSLPTNLITTNITNDNSPITEISLKTSLSTTKSISLSSMNTTATTTKTTTTTTTSILNNSQLIMMKKKSAKKNSTKLNDTLLNITDEQLVLQYLIKNENIMDYLKPGVPDRIVYEKLLKLDEMEVSGYLLMIRSIH</sequence>
<feature type="region of interest" description="Disordered" evidence="1">
    <location>
        <begin position="58"/>
        <end position="85"/>
    </location>
</feature>
<keyword evidence="3" id="KW-1185">Reference proteome</keyword>